<organism evidence="1 2">
    <name type="scientific">Pontibacter fetidus</name>
    <dbReference type="NCBI Taxonomy" id="2700082"/>
    <lineage>
        <taxon>Bacteria</taxon>
        <taxon>Pseudomonadati</taxon>
        <taxon>Bacteroidota</taxon>
        <taxon>Cytophagia</taxon>
        <taxon>Cytophagales</taxon>
        <taxon>Hymenobacteraceae</taxon>
        <taxon>Pontibacter</taxon>
    </lineage>
</organism>
<evidence type="ECO:0000313" key="2">
    <source>
        <dbReference type="Proteomes" id="UP000478546"/>
    </source>
</evidence>
<evidence type="ECO:0000313" key="1">
    <source>
        <dbReference type="EMBL" id="NDK57384.1"/>
    </source>
</evidence>
<keyword evidence="2" id="KW-1185">Reference proteome</keyword>
<dbReference type="EMBL" id="JAAEAA010000025">
    <property type="protein sequence ID" value="NDK57384.1"/>
    <property type="molecule type" value="Genomic_DNA"/>
</dbReference>
<proteinExistence type="predicted"/>
<sequence length="275" mass="30954">MKNKLLFSCLIATILLTKCGVKGEEVKESSTQFKEIKGEVKDVAVQAEKQRLPEVNSILEVNSPQADSYSGNVKIVEKEYNYTSRKNNCSIHITYPVVTQLGDKAVEQRLNQIIEAAFGVDENSIANPDCEDDEYNKGAEKHYITKDSVLSIVIGSSWRGDGAGRSFGSISTLNLDLKTGKKLGHQDLFEESTFSEFRLFIQNIVEARLDSFNTESYNPIKIEEVYGAEPDEELSLPVYSISDKGFSFHFSPLTDFDEEIFVSRDQIRKYLKSSE</sequence>
<accession>A0A6B2HC92</accession>
<name>A0A6B2HC92_9BACT</name>
<comment type="caution">
    <text evidence="1">The sequence shown here is derived from an EMBL/GenBank/DDBJ whole genome shotgun (WGS) entry which is preliminary data.</text>
</comment>
<protein>
    <submittedName>
        <fullName evidence="1">DUF4163 domain-containing protein</fullName>
    </submittedName>
</protein>
<gene>
    <name evidence="1" type="ORF">GWO68_15785</name>
</gene>
<dbReference type="RefSeq" id="WP_162347442.1">
    <property type="nucleotide sequence ID" value="NZ_JAAEAA010000025.1"/>
</dbReference>
<reference evidence="1 2" key="1">
    <citation type="submission" date="2020-01" db="EMBL/GenBank/DDBJ databases">
        <authorList>
            <person name="Kim M.K."/>
        </authorList>
    </citation>
    <scope>NUCLEOTIDE SEQUENCE [LARGE SCALE GENOMIC DNA]</scope>
    <source>
        <strain evidence="1 2">BT213</strain>
    </source>
</reference>
<dbReference type="Proteomes" id="UP000478546">
    <property type="component" value="Unassembled WGS sequence"/>
</dbReference>
<dbReference type="Gene3D" id="3.30.565.40">
    <property type="entry name" value="Fervidobacterium nodosum Rt17-B1 like"/>
    <property type="match status" value="1"/>
</dbReference>
<dbReference type="AlphaFoldDB" id="A0A6B2HC92"/>